<proteinExistence type="inferred from homology"/>
<reference evidence="4" key="1">
    <citation type="submission" date="2022-11" db="EMBL/GenBank/DDBJ databases">
        <title>Larsenimonas rhizosphaerae sp. nov., isolated from a tidal mudflat.</title>
        <authorList>
            <person name="Lee S.D."/>
            <person name="Kim I.S."/>
        </authorList>
    </citation>
    <scope>NUCLEOTIDE SEQUENCE</scope>
    <source>
        <strain evidence="4">GH2-1</strain>
    </source>
</reference>
<dbReference type="GO" id="GO:0003727">
    <property type="term" value="F:single-stranded RNA binding"/>
    <property type="evidence" value="ECO:0007669"/>
    <property type="project" value="TreeGrafter"/>
</dbReference>
<organism evidence="4 5">
    <name type="scientific">Larsenimonas rhizosphaerae</name>
    <dbReference type="NCBI Taxonomy" id="2944682"/>
    <lineage>
        <taxon>Bacteria</taxon>
        <taxon>Pseudomonadati</taxon>
        <taxon>Pseudomonadota</taxon>
        <taxon>Gammaproteobacteria</taxon>
        <taxon>Oceanospirillales</taxon>
        <taxon>Halomonadaceae</taxon>
        <taxon>Larsenimonas</taxon>
    </lineage>
</organism>
<dbReference type="PANTHER" id="PTHR38772">
    <property type="match status" value="1"/>
</dbReference>
<keyword evidence="5" id="KW-1185">Reference proteome</keyword>
<keyword evidence="3" id="KW-0963">Cytoplasm</keyword>
<protein>
    <submittedName>
        <fullName evidence="4">Nucleoid-associated protein</fullName>
    </submittedName>
</protein>
<dbReference type="PANTHER" id="PTHR38772:SF1">
    <property type="entry name" value="NUCLEOID-ASSOCIATED PROTEIN YEJK"/>
    <property type="match status" value="1"/>
</dbReference>
<evidence type="ECO:0000313" key="5">
    <source>
        <dbReference type="Proteomes" id="UP001165678"/>
    </source>
</evidence>
<dbReference type="Proteomes" id="UP001165678">
    <property type="component" value="Unassembled WGS sequence"/>
</dbReference>
<evidence type="ECO:0000256" key="1">
    <source>
        <dbReference type="ARBA" id="ARBA00004453"/>
    </source>
</evidence>
<evidence type="ECO:0000256" key="3">
    <source>
        <dbReference type="ARBA" id="ARBA00022490"/>
    </source>
</evidence>
<dbReference type="GO" id="GO:0003690">
    <property type="term" value="F:double-stranded DNA binding"/>
    <property type="evidence" value="ECO:0007669"/>
    <property type="project" value="TreeGrafter"/>
</dbReference>
<dbReference type="RefSeq" id="WP_265895262.1">
    <property type="nucleotide sequence ID" value="NZ_JAPIVE010000001.1"/>
</dbReference>
<dbReference type="InterPro" id="IPR007358">
    <property type="entry name" value="Nucleoid_associated_NdpA"/>
</dbReference>
<dbReference type="GO" id="GO:0043590">
    <property type="term" value="C:bacterial nucleoid"/>
    <property type="evidence" value="ECO:0007669"/>
    <property type="project" value="TreeGrafter"/>
</dbReference>
<evidence type="ECO:0000313" key="4">
    <source>
        <dbReference type="EMBL" id="MCX2522777.1"/>
    </source>
</evidence>
<accession>A0AA41ZDE8</accession>
<comment type="similarity">
    <text evidence="2">Belongs to the YejK family.</text>
</comment>
<evidence type="ECO:0000256" key="2">
    <source>
        <dbReference type="ARBA" id="ARBA00009035"/>
    </source>
</evidence>
<gene>
    <name evidence="4" type="ORF">OQ287_00795</name>
</gene>
<sequence length="333" mass="36934">MPIQQSLMHRLALDDASNALSLQLADSEQQPTPALDDLLSHCLKLFNGKSKGFGHAGDTPAPQSLLGCLDTWQRQDTDFPTATHHAAQALAPALQEHLSASGYLWCVHYTQGENTFVAVILLHDRQGYGMDEQGNVHLSPQLNTSQFSLAVRIDLTQWQRGGNSNYVAYLKSGGAKNMMDAFHGWLGCEEGGDSARETRALLQAFSEYVGSEDMSEEDSREKTDAVVSYATDQASTGEPMSLDEFSRLVSDENPEAFFDYIRNSDYGLADEVPADRKTINQFRRFTGRASGVSISFDSHLLGDSIEYNEDADRLIIKKVPEKLKAQLLERQRH</sequence>
<name>A0AA41ZDE8_9GAMM</name>
<dbReference type="AlphaFoldDB" id="A0AA41ZDE8"/>
<dbReference type="Pfam" id="PF04245">
    <property type="entry name" value="NA37"/>
    <property type="match status" value="1"/>
</dbReference>
<comment type="subcellular location">
    <subcellularLocation>
        <location evidence="1">Cytoplasm</location>
        <location evidence="1">Nucleoid</location>
    </subcellularLocation>
</comment>
<comment type="caution">
    <text evidence="4">The sequence shown here is derived from an EMBL/GenBank/DDBJ whole genome shotgun (WGS) entry which is preliminary data.</text>
</comment>
<dbReference type="EMBL" id="JAPIVE010000001">
    <property type="protein sequence ID" value="MCX2522777.1"/>
    <property type="molecule type" value="Genomic_DNA"/>
</dbReference>